<reference evidence="3 4" key="1">
    <citation type="submission" date="2024-06" db="EMBL/GenBank/DDBJ databases">
        <authorList>
            <person name="Kraege A."/>
            <person name="Thomma B."/>
        </authorList>
    </citation>
    <scope>NUCLEOTIDE SEQUENCE [LARGE SCALE GENOMIC DNA]</scope>
</reference>
<keyword evidence="2" id="KW-0812">Transmembrane</keyword>
<gene>
    <name evidence="3" type="primary">g2583</name>
    <name evidence="3" type="ORF">VP750_LOCUS2206</name>
</gene>
<keyword evidence="2" id="KW-0472">Membrane</keyword>
<keyword evidence="4" id="KW-1185">Reference proteome</keyword>
<dbReference type="Proteomes" id="UP001497392">
    <property type="component" value="Unassembled WGS sequence"/>
</dbReference>
<feature type="transmembrane region" description="Helical" evidence="2">
    <location>
        <begin position="133"/>
        <end position="153"/>
    </location>
</feature>
<comment type="caution">
    <text evidence="3">The sequence shown here is derived from an EMBL/GenBank/DDBJ whole genome shotgun (WGS) entry which is preliminary data.</text>
</comment>
<proteinExistence type="predicted"/>
<evidence type="ECO:0000256" key="2">
    <source>
        <dbReference type="SAM" id="Phobius"/>
    </source>
</evidence>
<organism evidence="3 4">
    <name type="scientific">Coccomyxa viridis</name>
    <dbReference type="NCBI Taxonomy" id="1274662"/>
    <lineage>
        <taxon>Eukaryota</taxon>
        <taxon>Viridiplantae</taxon>
        <taxon>Chlorophyta</taxon>
        <taxon>core chlorophytes</taxon>
        <taxon>Trebouxiophyceae</taxon>
        <taxon>Trebouxiophyceae incertae sedis</taxon>
        <taxon>Coccomyxaceae</taxon>
        <taxon>Coccomyxa</taxon>
    </lineage>
</organism>
<dbReference type="EMBL" id="CAXHTA020000004">
    <property type="protein sequence ID" value="CAL5220547.1"/>
    <property type="molecule type" value="Genomic_DNA"/>
</dbReference>
<evidence type="ECO:0000313" key="3">
    <source>
        <dbReference type="EMBL" id="CAL5220547.1"/>
    </source>
</evidence>
<protein>
    <submittedName>
        <fullName evidence="3">G2583 protein</fullName>
    </submittedName>
</protein>
<name>A0ABP1FSP4_9CHLO</name>
<evidence type="ECO:0000256" key="1">
    <source>
        <dbReference type="SAM" id="MobiDB-lite"/>
    </source>
</evidence>
<evidence type="ECO:0000313" key="4">
    <source>
        <dbReference type="Proteomes" id="UP001497392"/>
    </source>
</evidence>
<feature type="region of interest" description="Disordered" evidence="1">
    <location>
        <begin position="56"/>
        <end position="87"/>
    </location>
</feature>
<dbReference type="SUPFAM" id="SSF103511">
    <property type="entry name" value="Chlorophyll a-b binding protein"/>
    <property type="match status" value="1"/>
</dbReference>
<sequence length="199" mass="20974">MAMSTMTMRAHLGNVAAFAPCRPALRRASVLAPIRAEKSLGDQIQEKTDEFVQATKENSGLDMGKLGEQPGNKDKTALGQAKTPQGDDVSDIMSFSGLLPELINSRAAMFGMLAAFGAELGSRQPLFVQLKTAPFAILGAFVTIIVASIIPALRGADMEQKGAGPFTKEAEVLNGRVAMVAFALLVCVETWKAGPGLVP</sequence>
<keyword evidence="2" id="KW-1133">Transmembrane helix</keyword>
<accession>A0ABP1FSP4</accession>